<keyword evidence="2" id="KW-1185">Reference proteome</keyword>
<reference evidence="1" key="1">
    <citation type="submission" date="2021-06" db="EMBL/GenBank/DDBJ databases">
        <authorList>
            <person name="Kallberg Y."/>
            <person name="Tangrot J."/>
            <person name="Rosling A."/>
        </authorList>
    </citation>
    <scope>NUCLEOTIDE SEQUENCE</scope>
    <source>
        <strain evidence="1">87-6 pot B 2015</strain>
    </source>
</reference>
<accession>A0A9N9DWR5</accession>
<evidence type="ECO:0000313" key="2">
    <source>
        <dbReference type="Proteomes" id="UP000789375"/>
    </source>
</evidence>
<dbReference type="AlphaFoldDB" id="A0A9N9DWR5"/>
<name>A0A9N9DWR5_FUNMO</name>
<comment type="caution">
    <text evidence="1">The sequence shown here is derived from an EMBL/GenBank/DDBJ whole genome shotgun (WGS) entry which is preliminary data.</text>
</comment>
<organism evidence="1 2">
    <name type="scientific">Funneliformis mosseae</name>
    <name type="common">Endomycorrhizal fungus</name>
    <name type="synonym">Glomus mosseae</name>
    <dbReference type="NCBI Taxonomy" id="27381"/>
    <lineage>
        <taxon>Eukaryota</taxon>
        <taxon>Fungi</taxon>
        <taxon>Fungi incertae sedis</taxon>
        <taxon>Mucoromycota</taxon>
        <taxon>Glomeromycotina</taxon>
        <taxon>Glomeromycetes</taxon>
        <taxon>Glomerales</taxon>
        <taxon>Glomeraceae</taxon>
        <taxon>Funneliformis</taxon>
    </lineage>
</organism>
<protein>
    <submittedName>
        <fullName evidence="1">4923_t:CDS:1</fullName>
    </submittedName>
</protein>
<evidence type="ECO:0000313" key="1">
    <source>
        <dbReference type="EMBL" id="CAG8650825.1"/>
    </source>
</evidence>
<dbReference type="EMBL" id="CAJVPP010004489">
    <property type="protein sequence ID" value="CAG8650825.1"/>
    <property type="molecule type" value="Genomic_DNA"/>
</dbReference>
<gene>
    <name evidence="1" type="ORF">FMOSSE_LOCUS11469</name>
</gene>
<proteinExistence type="predicted"/>
<dbReference type="Proteomes" id="UP000789375">
    <property type="component" value="Unassembled WGS sequence"/>
</dbReference>
<sequence length="72" mass="8657">MYSVLLVDHDLKTPDDFDFEDLKKKHDIQKANDNNLYASLEELYELYYDIIKKVNHERSDDEIEQMFKAMAI</sequence>